<evidence type="ECO:0000313" key="4">
    <source>
        <dbReference type="Proteomes" id="UP000798951"/>
    </source>
</evidence>
<protein>
    <recommendedName>
        <fullName evidence="5">Secreted protein</fullName>
    </recommendedName>
</protein>
<dbReference type="EMBL" id="VMSD01000006">
    <property type="protein sequence ID" value="KAF0845831.1"/>
    <property type="molecule type" value="Genomic_DNA"/>
</dbReference>
<proteinExistence type="predicted"/>
<gene>
    <name evidence="3" type="ORF">FNL39_106220</name>
</gene>
<feature type="compositionally biased region" description="Basic and acidic residues" evidence="1">
    <location>
        <begin position="108"/>
        <end position="117"/>
    </location>
</feature>
<sequence>MTASSLRRRVGAVTATVGGVALLTATLTGAAFADPETPDRGEHVRILCTAPGGELPTPPEPSLPPSIELERFPAHPGSDHTIHLGPGALGELPEDVECVRIGPGGERTIIERPDGARPARPAFPR</sequence>
<evidence type="ECO:0008006" key="5">
    <source>
        <dbReference type="Google" id="ProtNLM"/>
    </source>
</evidence>
<dbReference type="RefSeq" id="WP_067984196.1">
    <property type="nucleotide sequence ID" value="NZ_VMSD01000006.1"/>
</dbReference>
<comment type="caution">
    <text evidence="3">The sequence shown here is derived from an EMBL/GenBank/DDBJ whole genome shotgun (WGS) entry which is preliminary data.</text>
</comment>
<accession>A0ABQ6YJX8</accession>
<feature type="region of interest" description="Disordered" evidence="1">
    <location>
        <begin position="106"/>
        <end position="125"/>
    </location>
</feature>
<keyword evidence="4" id="KW-1185">Reference proteome</keyword>
<reference evidence="3 4" key="1">
    <citation type="submission" date="2019-07" db="EMBL/GenBank/DDBJ databases">
        <title>Genomic Encyclopedia of Type Strains, Phase IV (KMG-IV): sequencing the most valuable type-strain genomes for metagenomic binning, comparative biology and taxonomic classification.</title>
        <authorList>
            <person name="Goeker M."/>
        </authorList>
    </citation>
    <scope>NUCLEOTIDE SEQUENCE [LARGE SCALE GENOMIC DNA]</scope>
    <source>
        <strain evidence="3 4">DSM 44831</strain>
    </source>
</reference>
<evidence type="ECO:0000313" key="3">
    <source>
        <dbReference type="EMBL" id="KAF0845831.1"/>
    </source>
</evidence>
<keyword evidence="2" id="KW-0732">Signal</keyword>
<evidence type="ECO:0000256" key="2">
    <source>
        <dbReference type="SAM" id="SignalP"/>
    </source>
</evidence>
<organism evidence="3 4">
    <name type="scientific">Nocardia caishijiensis</name>
    <dbReference type="NCBI Taxonomy" id="184756"/>
    <lineage>
        <taxon>Bacteria</taxon>
        <taxon>Bacillati</taxon>
        <taxon>Actinomycetota</taxon>
        <taxon>Actinomycetes</taxon>
        <taxon>Mycobacteriales</taxon>
        <taxon>Nocardiaceae</taxon>
        <taxon>Nocardia</taxon>
    </lineage>
</organism>
<feature type="chain" id="PRO_5045913780" description="Secreted protein" evidence="2">
    <location>
        <begin position="34"/>
        <end position="125"/>
    </location>
</feature>
<evidence type="ECO:0000256" key="1">
    <source>
        <dbReference type="SAM" id="MobiDB-lite"/>
    </source>
</evidence>
<feature type="signal peptide" evidence="2">
    <location>
        <begin position="1"/>
        <end position="33"/>
    </location>
</feature>
<name>A0ABQ6YJX8_9NOCA</name>
<dbReference type="Proteomes" id="UP000798951">
    <property type="component" value="Unassembled WGS sequence"/>
</dbReference>